<sequence>MKTLAIIPARGGSKRLPGKNIKSFAGVPLIVWSVRFSQSIKWFDRIVVSTDDPEIASVVVSHGLDVPFLRSAELATDTATTVDVVFDVLQRERAEGRSYDFVALLQPTSPVRRAERWEAARMLLNNDDCQAVIGVAHARNHPSHLFDWQSPPSLVPFTDNQERLLRSQDLSPVVYIAGNLYLARTSVLESGRTFFPDKTFGVLCDGPCESIDIDTEDDWIMAEALAQRYGEQP</sequence>
<protein>
    <recommendedName>
        <fullName evidence="3">Acylneuraminate cytidylyltransferase</fullName>
    </recommendedName>
</protein>
<proteinExistence type="predicted"/>
<dbReference type="PANTHER" id="PTHR21485:SF6">
    <property type="entry name" value="N-ACYLNEURAMINATE CYTIDYLYLTRANSFERASE-RELATED"/>
    <property type="match status" value="1"/>
</dbReference>
<dbReference type="PANTHER" id="PTHR21485">
    <property type="entry name" value="HAD SUPERFAMILY MEMBERS CMAS AND KDSC"/>
    <property type="match status" value="1"/>
</dbReference>
<dbReference type="AlphaFoldDB" id="A0A1C2DJH4"/>
<reference evidence="1" key="1">
    <citation type="submission" date="2016-08" db="EMBL/GenBank/DDBJ databases">
        <title>Whole genome sequence of Mesorhizobium sp. strain UASWS1009 isolated from industrial sewage.</title>
        <authorList>
            <person name="Crovadore J."/>
            <person name="Calmin G."/>
            <person name="Chablais R."/>
            <person name="Cochard B."/>
            <person name="Lefort F."/>
        </authorList>
    </citation>
    <scope>NUCLEOTIDE SEQUENCE [LARGE SCALE GENOMIC DNA]</scope>
    <source>
        <strain evidence="1">UASWS1009</strain>
    </source>
</reference>
<gene>
    <name evidence="1" type="ORF">QV13_20590</name>
</gene>
<dbReference type="Proteomes" id="UP000094412">
    <property type="component" value="Unassembled WGS sequence"/>
</dbReference>
<dbReference type="STRING" id="1566387.QV13_20590"/>
<evidence type="ECO:0000313" key="1">
    <source>
        <dbReference type="EMBL" id="OCX14816.1"/>
    </source>
</evidence>
<keyword evidence="2" id="KW-1185">Reference proteome</keyword>
<organism evidence="1 2">
    <name type="scientific">Mesorhizobium hungaricum</name>
    <dbReference type="NCBI Taxonomy" id="1566387"/>
    <lineage>
        <taxon>Bacteria</taxon>
        <taxon>Pseudomonadati</taxon>
        <taxon>Pseudomonadota</taxon>
        <taxon>Alphaproteobacteria</taxon>
        <taxon>Hyphomicrobiales</taxon>
        <taxon>Phyllobacteriaceae</taxon>
        <taxon>Mesorhizobium</taxon>
    </lineage>
</organism>
<evidence type="ECO:0000313" key="2">
    <source>
        <dbReference type="Proteomes" id="UP000094412"/>
    </source>
</evidence>
<dbReference type="GO" id="GO:0008781">
    <property type="term" value="F:N-acylneuraminate cytidylyltransferase activity"/>
    <property type="evidence" value="ECO:0007669"/>
    <property type="project" value="TreeGrafter"/>
</dbReference>
<accession>A0A1C2DJH4</accession>
<dbReference type="Gene3D" id="3.90.550.10">
    <property type="entry name" value="Spore Coat Polysaccharide Biosynthesis Protein SpsA, Chain A"/>
    <property type="match status" value="1"/>
</dbReference>
<dbReference type="EMBL" id="MDEO01000035">
    <property type="protein sequence ID" value="OCX14816.1"/>
    <property type="molecule type" value="Genomic_DNA"/>
</dbReference>
<dbReference type="SUPFAM" id="SSF53448">
    <property type="entry name" value="Nucleotide-diphospho-sugar transferases"/>
    <property type="match status" value="1"/>
</dbReference>
<evidence type="ECO:0008006" key="3">
    <source>
        <dbReference type="Google" id="ProtNLM"/>
    </source>
</evidence>
<dbReference type="InterPro" id="IPR003329">
    <property type="entry name" value="Cytidylyl_trans"/>
</dbReference>
<dbReference type="Pfam" id="PF02348">
    <property type="entry name" value="CTP_transf_3"/>
    <property type="match status" value="1"/>
</dbReference>
<comment type="caution">
    <text evidence="1">The sequence shown here is derived from an EMBL/GenBank/DDBJ whole genome shotgun (WGS) entry which is preliminary data.</text>
</comment>
<dbReference type="RefSeq" id="WP_024925207.1">
    <property type="nucleotide sequence ID" value="NZ_MDEO01000035.1"/>
</dbReference>
<dbReference type="InterPro" id="IPR050793">
    <property type="entry name" value="CMP-NeuNAc_synthase"/>
</dbReference>
<dbReference type="CDD" id="cd02513">
    <property type="entry name" value="CMP-NeuAc_Synthase"/>
    <property type="match status" value="1"/>
</dbReference>
<name>A0A1C2DJH4_9HYPH</name>
<dbReference type="InterPro" id="IPR029044">
    <property type="entry name" value="Nucleotide-diphossugar_trans"/>
</dbReference>